<dbReference type="PANTHER" id="PTHR42040">
    <property type="entry name" value="INNER KINETOCHORE SUBUNIT FTA4"/>
    <property type="match status" value="1"/>
</dbReference>
<evidence type="ECO:0000313" key="3">
    <source>
        <dbReference type="Proteomes" id="UP000696485"/>
    </source>
</evidence>
<feature type="region of interest" description="Disordered" evidence="1">
    <location>
        <begin position="128"/>
        <end position="166"/>
    </location>
</feature>
<gene>
    <name evidence="2" type="ORF">BG006_001144</name>
</gene>
<feature type="region of interest" description="Disordered" evidence="1">
    <location>
        <begin position="248"/>
        <end position="290"/>
    </location>
</feature>
<proteinExistence type="predicted"/>
<protein>
    <submittedName>
        <fullName evidence="2">Uncharacterized protein</fullName>
    </submittedName>
</protein>
<evidence type="ECO:0000256" key="1">
    <source>
        <dbReference type="SAM" id="MobiDB-lite"/>
    </source>
</evidence>
<organism evidence="2 3">
    <name type="scientific">Podila minutissima</name>
    <dbReference type="NCBI Taxonomy" id="64525"/>
    <lineage>
        <taxon>Eukaryota</taxon>
        <taxon>Fungi</taxon>
        <taxon>Fungi incertae sedis</taxon>
        <taxon>Mucoromycota</taxon>
        <taxon>Mortierellomycotina</taxon>
        <taxon>Mortierellomycetes</taxon>
        <taxon>Mortierellales</taxon>
        <taxon>Mortierellaceae</taxon>
        <taxon>Podila</taxon>
    </lineage>
</organism>
<comment type="caution">
    <text evidence="2">The sequence shown here is derived from an EMBL/GenBank/DDBJ whole genome shotgun (WGS) entry which is preliminary data.</text>
</comment>
<dbReference type="Proteomes" id="UP000696485">
    <property type="component" value="Unassembled WGS sequence"/>
</dbReference>
<dbReference type="EMBL" id="JAAAUY010000121">
    <property type="protein sequence ID" value="KAF9334982.1"/>
    <property type="molecule type" value="Genomic_DNA"/>
</dbReference>
<keyword evidence="3" id="KW-1185">Reference proteome</keyword>
<evidence type="ECO:0000313" key="2">
    <source>
        <dbReference type="EMBL" id="KAF9334982.1"/>
    </source>
</evidence>
<name>A0A9P5SRS3_9FUNG</name>
<dbReference type="InterPro" id="IPR025207">
    <property type="entry name" value="Sim4_Fta4"/>
</dbReference>
<dbReference type="Pfam" id="PF13093">
    <property type="entry name" value="FTA4"/>
    <property type="match status" value="1"/>
</dbReference>
<sequence>MASNEMPVGQARYYHDKKAFITAQVRLLEAPVQLPSDWRRARSRLNNDGTAHTSIPDSVVSSVLGKVHANTRKSLRLSYNHQSLRQLLEQLESNQHDLRKKARRGGIIIRTKPVREILESSWIDMFPETWQPNNRQDTENRSAQETSSSVPEAALSLPTGDKIPSEATDSLQAQRYADMRSRIVALQAKHQTLLEKHRYYKNLNNEVQRLDVDDIQKNIVSPNSEVVKELQKMKQLLPKLIRVLDSKQDTMSVKRKLPSRHSGASDSENTKRSRLESTNPLATMMDYLQE</sequence>
<reference evidence="2" key="1">
    <citation type="journal article" date="2020" name="Fungal Divers.">
        <title>Resolving the Mortierellaceae phylogeny through synthesis of multi-gene phylogenetics and phylogenomics.</title>
        <authorList>
            <person name="Vandepol N."/>
            <person name="Liber J."/>
            <person name="Desiro A."/>
            <person name="Na H."/>
            <person name="Kennedy M."/>
            <person name="Barry K."/>
            <person name="Grigoriev I.V."/>
            <person name="Miller A.N."/>
            <person name="O'Donnell K."/>
            <person name="Stajich J.E."/>
            <person name="Bonito G."/>
        </authorList>
    </citation>
    <scope>NUCLEOTIDE SEQUENCE</scope>
    <source>
        <strain evidence="2">NVP1</strain>
    </source>
</reference>
<dbReference type="AlphaFoldDB" id="A0A9P5SRS3"/>
<accession>A0A9P5SRS3</accession>
<dbReference type="GO" id="GO:0031511">
    <property type="term" value="C:Mis6-Sim4 complex"/>
    <property type="evidence" value="ECO:0007669"/>
    <property type="project" value="InterPro"/>
</dbReference>
<dbReference type="PANTHER" id="PTHR42040:SF1">
    <property type="entry name" value="INNER KINETOCHORE SUBUNIT FTA4"/>
    <property type="match status" value="1"/>
</dbReference>